<protein>
    <recommendedName>
        <fullName evidence="4">Cell division protein FtsL</fullName>
    </recommendedName>
</protein>
<evidence type="ECO:0000313" key="2">
    <source>
        <dbReference type="EMBL" id="MBB3898463.1"/>
    </source>
</evidence>
<feature type="compositionally biased region" description="Low complexity" evidence="1">
    <location>
        <begin position="228"/>
        <end position="251"/>
    </location>
</feature>
<dbReference type="Proteomes" id="UP000553193">
    <property type="component" value="Unassembled WGS sequence"/>
</dbReference>
<dbReference type="RefSeq" id="WP_184383521.1">
    <property type="nucleotide sequence ID" value="NZ_JACIDJ010000002.1"/>
</dbReference>
<evidence type="ECO:0000313" key="3">
    <source>
        <dbReference type="Proteomes" id="UP000553193"/>
    </source>
</evidence>
<keyword evidence="3" id="KW-1185">Reference proteome</keyword>
<gene>
    <name evidence="2" type="ORF">GGQ83_001900</name>
</gene>
<dbReference type="EMBL" id="JACIDJ010000002">
    <property type="protein sequence ID" value="MBB3898463.1"/>
    <property type="molecule type" value="Genomic_DNA"/>
</dbReference>
<feature type="region of interest" description="Disordered" evidence="1">
    <location>
        <begin position="266"/>
        <end position="291"/>
    </location>
</feature>
<dbReference type="AlphaFoldDB" id="A0A840ADA1"/>
<name>A0A840ADA1_9PROT</name>
<feature type="region of interest" description="Disordered" evidence="1">
    <location>
        <begin position="204"/>
        <end position="251"/>
    </location>
</feature>
<feature type="compositionally biased region" description="Low complexity" evidence="1">
    <location>
        <begin position="204"/>
        <end position="214"/>
    </location>
</feature>
<organism evidence="2 3">
    <name type="scientific">Roseococcus suduntuyensis</name>
    <dbReference type="NCBI Taxonomy" id="455361"/>
    <lineage>
        <taxon>Bacteria</taxon>
        <taxon>Pseudomonadati</taxon>
        <taxon>Pseudomonadota</taxon>
        <taxon>Alphaproteobacteria</taxon>
        <taxon>Acetobacterales</taxon>
        <taxon>Roseomonadaceae</taxon>
        <taxon>Roseococcus</taxon>
    </lineage>
</organism>
<reference evidence="2 3" key="1">
    <citation type="submission" date="2020-08" db="EMBL/GenBank/DDBJ databases">
        <title>Genomic Encyclopedia of Type Strains, Phase IV (KMG-IV): sequencing the most valuable type-strain genomes for metagenomic binning, comparative biology and taxonomic classification.</title>
        <authorList>
            <person name="Goeker M."/>
        </authorList>
    </citation>
    <scope>NUCLEOTIDE SEQUENCE [LARGE SCALE GENOMIC DNA]</scope>
    <source>
        <strain evidence="2 3">DSM 19979</strain>
    </source>
</reference>
<accession>A0A840ADA1</accession>
<proteinExistence type="predicted"/>
<evidence type="ECO:0000256" key="1">
    <source>
        <dbReference type="SAM" id="MobiDB-lite"/>
    </source>
</evidence>
<sequence>MLIRPLAFLGCLAFLGTGFHVYSIKAEVDAVEAELRRTLQATEAERVQTRTLSAEWARLTDQDRLQALASAHLPDLVPTTPQQFLRVADAGRRLPAPADFAGGPSAFRTRTDVAAGPGEVLVFSARTMVADARPAATFADARPAATFSDARPAATFSDARPAVVSDAPVTPVAIPTAVSGPAPQPVAAAPVVAALAVPTPVIAPTPRATPVAARPPEPRRAPEPRPAPRLAEAPVRPAPAPRDVAAARPAADPALRTAMHVRAAPMAPPMPQAGSMLGGGVSLPPPVPFGR</sequence>
<evidence type="ECO:0008006" key="4">
    <source>
        <dbReference type="Google" id="ProtNLM"/>
    </source>
</evidence>
<comment type="caution">
    <text evidence="2">The sequence shown here is derived from an EMBL/GenBank/DDBJ whole genome shotgun (WGS) entry which is preliminary data.</text>
</comment>